<name>A0A2U3LXC6_9FIRM</name>
<sequence>MIPSLQNMVEFATKAYIYNSMWIKINQGYLQGGQALDAIKDVISSYADASERFDEALKKFRGAATFSTENFRDILSMMIGG</sequence>
<organism evidence="1 2">
    <name type="scientific">Candidatus Desulfosporosinus infrequens</name>
    <dbReference type="NCBI Taxonomy" id="2043169"/>
    <lineage>
        <taxon>Bacteria</taxon>
        <taxon>Bacillati</taxon>
        <taxon>Bacillota</taxon>
        <taxon>Clostridia</taxon>
        <taxon>Eubacteriales</taxon>
        <taxon>Desulfitobacteriaceae</taxon>
        <taxon>Desulfosporosinus</taxon>
    </lineage>
</organism>
<evidence type="ECO:0000313" key="2">
    <source>
        <dbReference type="Proteomes" id="UP000238916"/>
    </source>
</evidence>
<dbReference type="Pfam" id="PF24302">
    <property type="entry name" value="DUF7484"/>
    <property type="match status" value="1"/>
</dbReference>
<dbReference type="InterPro" id="IPR055907">
    <property type="entry name" value="DUF7484"/>
</dbReference>
<protein>
    <submittedName>
        <fullName evidence="1">Uncharacterized protein</fullName>
    </submittedName>
</protein>
<dbReference type="AlphaFoldDB" id="A0A2U3LXC6"/>
<dbReference type="EMBL" id="OMOF01000922">
    <property type="protein sequence ID" value="SPF56585.1"/>
    <property type="molecule type" value="Genomic_DNA"/>
</dbReference>
<evidence type="ECO:0000313" key="1">
    <source>
        <dbReference type="EMBL" id="SPF56585.1"/>
    </source>
</evidence>
<accession>A0A2U3LXC6</accession>
<proteinExistence type="predicted"/>
<gene>
    <name evidence="1" type="ORF">SBF1_9290004</name>
</gene>
<reference evidence="2" key="1">
    <citation type="submission" date="2018-02" db="EMBL/GenBank/DDBJ databases">
        <authorList>
            <person name="Hausmann B."/>
        </authorList>
    </citation>
    <scope>NUCLEOTIDE SEQUENCE [LARGE SCALE GENOMIC DNA]</scope>
    <source>
        <strain evidence="2">Peat soil MAG SbF1</strain>
    </source>
</reference>
<dbReference type="Proteomes" id="UP000238916">
    <property type="component" value="Unassembled WGS sequence"/>
</dbReference>